<proteinExistence type="predicted"/>
<comment type="caution">
    <text evidence="1">The sequence shown here is derived from an EMBL/GenBank/DDBJ whole genome shotgun (WGS) entry which is preliminary data.</text>
</comment>
<dbReference type="AlphaFoldDB" id="A0A0L7L813"/>
<accession>A0A0L7L813</accession>
<evidence type="ECO:0000313" key="2">
    <source>
        <dbReference type="Proteomes" id="UP000037510"/>
    </source>
</evidence>
<name>A0A0L7L813_OPEBR</name>
<sequence length="97" mass="11403">MFYGLTTRYCRQIAYEMAKMNNVPVPESWKENQMAGMDWFRGFRERFPEMSLRKPENCSLARATALNRETVKIFFDNLQNVLSRSPAFAPKGKRNIC</sequence>
<evidence type="ECO:0000313" key="1">
    <source>
        <dbReference type="EMBL" id="KOB71431.1"/>
    </source>
</evidence>
<dbReference type="EMBL" id="JTDY01002430">
    <property type="protein sequence ID" value="KOB71431.1"/>
    <property type="molecule type" value="Genomic_DNA"/>
</dbReference>
<protein>
    <recommendedName>
        <fullName evidence="3">HTH CENPB-type domain-containing protein</fullName>
    </recommendedName>
</protein>
<dbReference type="Proteomes" id="UP000037510">
    <property type="component" value="Unassembled WGS sequence"/>
</dbReference>
<dbReference type="STRING" id="104452.A0A0L7L813"/>
<reference evidence="1 2" key="1">
    <citation type="journal article" date="2015" name="Genome Biol. Evol.">
        <title>The genome of winter moth (Operophtera brumata) provides a genomic perspective on sexual dimorphism and phenology.</title>
        <authorList>
            <person name="Derks M.F."/>
            <person name="Smit S."/>
            <person name="Salis L."/>
            <person name="Schijlen E."/>
            <person name="Bossers A."/>
            <person name="Mateman C."/>
            <person name="Pijl A.S."/>
            <person name="de Ridder D."/>
            <person name="Groenen M.A."/>
            <person name="Visser M.E."/>
            <person name="Megens H.J."/>
        </authorList>
    </citation>
    <scope>NUCLEOTIDE SEQUENCE [LARGE SCALE GENOMIC DNA]</scope>
    <source>
        <strain evidence="1">WM2013NL</strain>
        <tissue evidence="1">Head and thorax</tissue>
    </source>
</reference>
<gene>
    <name evidence="1" type="ORF">OBRU01_10534</name>
</gene>
<keyword evidence="2" id="KW-1185">Reference proteome</keyword>
<evidence type="ECO:0008006" key="3">
    <source>
        <dbReference type="Google" id="ProtNLM"/>
    </source>
</evidence>
<organism evidence="1 2">
    <name type="scientific">Operophtera brumata</name>
    <name type="common">Winter moth</name>
    <name type="synonym">Phalaena brumata</name>
    <dbReference type="NCBI Taxonomy" id="104452"/>
    <lineage>
        <taxon>Eukaryota</taxon>
        <taxon>Metazoa</taxon>
        <taxon>Ecdysozoa</taxon>
        <taxon>Arthropoda</taxon>
        <taxon>Hexapoda</taxon>
        <taxon>Insecta</taxon>
        <taxon>Pterygota</taxon>
        <taxon>Neoptera</taxon>
        <taxon>Endopterygota</taxon>
        <taxon>Lepidoptera</taxon>
        <taxon>Glossata</taxon>
        <taxon>Ditrysia</taxon>
        <taxon>Geometroidea</taxon>
        <taxon>Geometridae</taxon>
        <taxon>Larentiinae</taxon>
        <taxon>Operophtera</taxon>
    </lineage>
</organism>